<proteinExistence type="predicted"/>
<sequence length="56" mass="5914">MLKTAKGLFFPLLELKPVSDHGNELRVGGLALGVGDGIAEVLLSIGAQRLQGILWT</sequence>
<reference evidence="1 2" key="2">
    <citation type="submission" date="2007-06" db="EMBL/GenBank/DDBJ databases">
        <title>Draft genome sequence of Pseudoflavonifractor capillosus ATCC 29799.</title>
        <authorList>
            <person name="Sudarsanam P."/>
            <person name="Ley R."/>
            <person name="Guruge J."/>
            <person name="Turnbaugh P.J."/>
            <person name="Mahowald M."/>
            <person name="Liep D."/>
            <person name="Gordon J."/>
        </authorList>
    </citation>
    <scope>NUCLEOTIDE SEQUENCE [LARGE SCALE GENOMIC DNA]</scope>
    <source>
        <strain evidence="1 2">ATCC 29799</strain>
    </source>
</reference>
<evidence type="ECO:0000313" key="1">
    <source>
        <dbReference type="EMBL" id="EDN01144.1"/>
    </source>
</evidence>
<dbReference type="EMBL" id="AAXG02000007">
    <property type="protein sequence ID" value="EDN01144.1"/>
    <property type="molecule type" value="Genomic_DNA"/>
</dbReference>
<reference evidence="1 2" key="1">
    <citation type="submission" date="2007-04" db="EMBL/GenBank/DDBJ databases">
        <authorList>
            <person name="Fulton L."/>
            <person name="Clifton S."/>
            <person name="Fulton B."/>
            <person name="Xu J."/>
            <person name="Minx P."/>
            <person name="Pepin K.H."/>
            <person name="Johnson M."/>
            <person name="Thiruvilangam P."/>
            <person name="Bhonagiri V."/>
            <person name="Nash W.E."/>
            <person name="Mardis E.R."/>
            <person name="Wilson R.K."/>
        </authorList>
    </citation>
    <scope>NUCLEOTIDE SEQUENCE [LARGE SCALE GENOMIC DNA]</scope>
    <source>
        <strain evidence="1 2">ATCC 29799</strain>
    </source>
</reference>
<name>A6NSA6_9FIRM</name>
<protein>
    <submittedName>
        <fullName evidence="1">Uncharacterized protein</fullName>
    </submittedName>
</protein>
<evidence type="ECO:0000313" key="2">
    <source>
        <dbReference type="Proteomes" id="UP000003639"/>
    </source>
</evidence>
<dbReference type="AlphaFoldDB" id="A6NSA6"/>
<gene>
    <name evidence="1" type="ORF">BACCAP_01085</name>
</gene>
<accession>A6NSA6</accession>
<dbReference type="Proteomes" id="UP000003639">
    <property type="component" value="Unassembled WGS sequence"/>
</dbReference>
<comment type="caution">
    <text evidence="1">The sequence shown here is derived from an EMBL/GenBank/DDBJ whole genome shotgun (WGS) entry which is preliminary data.</text>
</comment>
<organism evidence="1 2">
    <name type="scientific">Pseudoflavonifractor capillosus ATCC 29799</name>
    <dbReference type="NCBI Taxonomy" id="411467"/>
    <lineage>
        <taxon>Bacteria</taxon>
        <taxon>Bacillati</taxon>
        <taxon>Bacillota</taxon>
        <taxon>Clostridia</taxon>
        <taxon>Eubacteriales</taxon>
        <taxon>Oscillospiraceae</taxon>
        <taxon>Pseudoflavonifractor</taxon>
    </lineage>
</organism>
<keyword evidence="2" id="KW-1185">Reference proteome</keyword>